<evidence type="ECO:0000313" key="9">
    <source>
        <dbReference type="EMBL" id="KAF2122026.1"/>
    </source>
</evidence>
<dbReference type="CDD" id="cd11041">
    <property type="entry name" value="CYP503A1-like"/>
    <property type="match status" value="1"/>
</dbReference>
<dbReference type="InterPro" id="IPR036396">
    <property type="entry name" value="Cyt_P450_sf"/>
</dbReference>
<comment type="similarity">
    <text evidence="3">Belongs to the cytochrome P450 family.</text>
</comment>
<keyword evidence="8" id="KW-0349">Heme</keyword>
<name>A0A6A5ZS01_9PLEO</name>
<dbReference type="InterPro" id="IPR002403">
    <property type="entry name" value="Cyt_P450_E_grp-IV"/>
</dbReference>
<evidence type="ECO:0000256" key="4">
    <source>
        <dbReference type="ARBA" id="ARBA00022723"/>
    </source>
</evidence>
<evidence type="ECO:0000256" key="6">
    <source>
        <dbReference type="ARBA" id="ARBA00023004"/>
    </source>
</evidence>
<dbReference type="Gene3D" id="1.10.630.10">
    <property type="entry name" value="Cytochrome P450"/>
    <property type="match status" value="1"/>
</dbReference>
<evidence type="ECO:0000256" key="3">
    <source>
        <dbReference type="ARBA" id="ARBA00010617"/>
    </source>
</evidence>
<dbReference type="PANTHER" id="PTHR46206">
    <property type="entry name" value="CYTOCHROME P450"/>
    <property type="match status" value="1"/>
</dbReference>
<dbReference type="GO" id="GO:0016705">
    <property type="term" value="F:oxidoreductase activity, acting on paired donors, with incorporation or reduction of molecular oxygen"/>
    <property type="evidence" value="ECO:0007669"/>
    <property type="project" value="InterPro"/>
</dbReference>
<keyword evidence="7" id="KW-0503">Monooxygenase</keyword>
<dbReference type="PANTHER" id="PTHR46206:SF6">
    <property type="entry name" value="CYTOCHROME P450 MONOOXYGENASE AN1598-RELATED"/>
    <property type="match status" value="1"/>
</dbReference>
<dbReference type="AlphaFoldDB" id="A0A6A5ZS01"/>
<keyword evidence="5" id="KW-0560">Oxidoreductase</keyword>
<evidence type="ECO:0000256" key="7">
    <source>
        <dbReference type="ARBA" id="ARBA00023033"/>
    </source>
</evidence>
<comment type="pathway">
    <text evidence="2">Mycotoxin biosynthesis.</text>
</comment>
<protein>
    <submittedName>
        <fullName evidence="9">Cytochrome P450</fullName>
    </submittedName>
</protein>
<keyword evidence="4 8" id="KW-0479">Metal-binding</keyword>
<evidence type="ECO:0000256" key="2">
    <source>
        <dbReference type="ARBA" id="ARBA00004685"/>
    </source>
</evidence>
<organism evidence="9 10">
    <name type="scientific">Lophiotrema nucula</name>
    <dbReference type="NCBI Taxonomy" id="690887"/>
    <lineage>
        <taxon>Eukaryota</taxon>
        <taxon>Fungi</taxon>
        <taxon>Dikarya</taxon>
        <taxon>Ascomycota</taxon>
        <taxon>Pezizomycotina</taxon>
        <taxon>Dothideomycetes</taxon>
        <taxon>Pleosporomycetidae</taxon>
        <taxon>Pleosporales</taxon>
        <taxon>Lophiotremataceae</taxon>
        <taxon>Lophiotrema</taxon>
    </lineage>
</organism>
<dbReference type="GO" id="GO:0020037">
    <property type="term" value="F:heme binding"/>
    <property type="evidence" value="ECO:0007669"/>
    <property type="project" value="InterPro"/>
</dbReference>
<accession>A0A6A5ZS01</accession>
<dbReference type="SUPFAM" id="SSF48264">
    <property type="entry name" value="Cytochrome P450"/>
    <property type="match status" value="1"/>
</dbReference>
<dbReference type="OrthoDB" id="1844152at2759"/>
<evidence type="ECO:0000313" key="10">
    <source>
        <dbReference type="Proteomes" id="UP000799770"/>
    </source>
</evidence>
<keyword evidence="10" id="KW-1185">Reference proteome</keyword>
<gene>
    <name evidence="9" type="ORF">BDV96DRAFT_537084</name>
</gene>
<reference evidence="9" key="1">
    <citation type="journal article" date="2020" name="Stud. Mycol.">
        <title>101 Dothideomycetes genomes: a test case for predicting lifestyles and emergence of pathogens.</title>
        <authorList>
            <person name="Haridas S."/>
            <person name="Albert R."/>
            <person name="Binder M."/>
            <person name="Bloem J."/>
            <person name="Labutti K."/>
            <person name="Salamov A."/>
            <person name="Andreopoulos B."/>
            <person name="Baker S."/>
            <person name="Barry K."/>
            <person name="Bills G."/>
            <person name="Bluhm B."/>
            <person name="Cannon C."/>
            <person name="Castanera R."/>
            <person name="Culley D."/>
            <person name="Daum C."/>
            <person name="Ezra D."/>
            <person name="Gonzalez J."/>
            <person name="Henrissat B."/>
            <person name="Kuo A."/>
            <person name="Liang C."/>
            <person name="Lipzen A."/>
            <person name="Lutzoni F."/>
            <person name="Magnuson J."/>
            <person name="Mondo S."/>
            <person name="Nolan M."/>
            <person name="Ohm R."/>
            <person name="Pangilinan J."/>
            <person name="Park H.-J."/>
            <person name="Ramirez L."/>
            <person name="Alfaro M."/>
            <person name="Sun H."/>
            <person name="Tritt A."/>
            <person name="Yoshinaga Y."/>
            <person name="Zwiers L.-H."/>
            <person name="Turgeon B."/>
            <person name="Goodwin S."/>
            <person name="Spatafora J."/>
            <person name="Crous P."/>
            <person name="Grigoriev I."/>
        </authorList>
    </citation>
    <scope>NUCLEOTIDE SEQUENCE</scope>
    <source>
        <strain evidence="9">CBS 627.86</strain>
    </source>
</reference>
<evidence type="ECO:0000256" key="5">
    <source>
        <dbReference type="ARBA" id="ARBA00023002"/>
    </source>
</evidence>
<comment type="cofactor">
    <cofactor evidence="1 8">
        <name>heme</name>
        <dbReference type="ChEBI" id="CHEBI:30413"/>
    </cofactor>
</comment>
<dbReference type="Pfam" id="PF00067">
    <property type="entry name" value="p450"/>
    <property type="match status" value="1"/>
</dbReference>
<dbReference type="InterPro" id="IPR001128">
    <property type="entry name" value="Cyt_P450"/>
</dbReference>
<evidence type="ECO:0000256" key="1">
    <source>
        <dbReference type="ARBA" id="ARBA00001971"/>
    </source>
</evidence>
<evidence type="ECO:0000256" key="8">
    <source>
        <dbReference type="PIRSR" id="PIRSR602403-1"/>
    </source>
</evidence>
<dbReference type="GO" id="GO:0004497">
    <property type="term" value="F:monooxygenase activity"/>
    <property type="evidence" value="ECO:0007669"/>
    <property type="project" value="UniProtKB-KW"/>
</dbReference>
<feature type="binding site" description="axial binding residue" evidence="8">
    <location>
        <position position="364"/>
    </location>
    <ligand>
        <name>heme</name>
        <dbReference type="ChEBI" id="CHEBI:30413"/>
    </ligand>
    <ligandPart>
        <name>Fe</name>
        <dbReference type="ChEBI" id="CHEBI:18248"/>
    </ligandPart>
</feature>
<dbReference type="GO" id="GO:0005506">
    <property type="term" value="F:iron ion binding"/>
    <property type="evidence" value="ECO:0007669"/>
    <property type="project" value="InterPro"/>
</dbReference>
<dbReference type="Proteomes" id="UP000799770">
    <property type="component" value="Unassembled WGS sequence"/>
</dbReference>
<dbReference type="PRINTS" id="PR00465">
    <property type="entry name" value="EP450IV"/>
</dbReference>
<keyword evidence="6 8" id="KW-0408">Iron</keyword>
<proteinExistence type="inferred from homology"/>
<dbReference type="EMBL" id="ML977311">
    <property type="protein sequence ID" value="KAF2122026.1"/>
    <property type="molecule type" value="Genomic_DNA"/>
</dbReference>
<sequence>MLVVPNKYVDELRRMPETRLSSMVANVENFQGSYSTIDILLRGNLHTHAIQTKLTPRLGMFVPLICEEIKKAMAEVFPPCEGQWATIRFDTITRLVVREFARISVAPLQEDTQWREIQRKYPENVFRVAIQMRIIPRGFKRLASWILPSTWAIYFNLCNAKSLVSPIVKHRRKMEASGDVTYEKPNDFLQWLMDEAWNEKDGQPDALVHRLLVLALASVHTTSMTAVQALFDLIAYPEYQQPLRAEILQALQEDGGWKKTTLTKLRKMDSFMKESQRLNGPSLLGFKRAVMEPITLSDGVVLPKGIHLVFPVVPIALESVSPHPEKFDGFRYYRERQQPGHANLHQFAMTDKDNMHFGHGKYSCPGRFFATHSIKILLAHLLLDYDLKFPDGATRPKNFCAHEYVFPDPTADILIRKKDVPFAP</sequence>